<dbReference type="AlphaFoldDB" id="A0A202B7E7"/>
<sequence length="63" mass="7076">MALIIVLMGWLYAVLMLAAGQRSVAAGAAVFFFLGVLPVWFVAWVVRNRLRRRRQALEDEGKA</sequence>
<dbReference type="Proteomes" id="UP000196342">
    <property type="component" value="Unassembled WGS sequence"/>
</dbReference>
<dbReference type="EMBL" id="UIGR01000001">
    <property type="protein sequence ID" value="SUX32723.1"/>
    <property type="molecule type" value="Genomic_DNA"/>
</dbReference>
<evidence type="ECO:0000313" key="3">
    <source>
        <dbReference type="EMBL" id="SUX32723.1"/>
    </source>
</evidence>
<protein>
    <recommendedName>
        <fullName evidence="6">Transmembrane protein</fullName>
    </recommendedName>
</protein>
<dbReference type="RefSeq" id="WP_011135743.1">
    <property type="nucleotide sequence ID" value="NZ_CP024028.1"/>
</dbReference>
<keyword evidence="1" id="KW-1133">Transmembrane helix</keyword>
<evidence type="ECO:0000256" key="1">
    <source>
        <dbReference type="SAM" id="Phobius"/>
    </source>
</evidence>
<reference evidence="2 4" key="1">
    <citation type="submission" date="2017-05" db="EMBL/GenBank/DDBJ databases">
        <title>Chromobacterium violaceum GHPS1 isolated from Hydrocarbon polluted soil in French Guiana display an awesome secondary metabolite arsenal and a battery of drug and heavy-metal-resistance and detoxification of xenobiotics proteins.</title>
        <authorList>
            <person name="Belbahri L."/>
        </authorList>
    </citation>
    <scope>NUCLEOTIDE SEQUENCE [LARGE SCALE GENOMIC DNA]</scope>
    <source>
        <strain evidence="2 4">GHPS1</strain>
    </source>
</reference>
<gene>
    <name evidence="2" type="ORF">CBW21_14250</name>
    <name evidence="3" type="ORF">NCTC8684_01804</name>
</gene>
<dbReference type="GeneID" id="66367805"/>
<feature type="transmembrane region" description="Helical" evidence="1">
    <location>
        <begin position="28"/>
        <end position="46"/>
    </location>
</feature>
<reference evidence="3 5" key="2">
    <citation type="submission" date="2018-06" db="EMBL/GenBank/DDBJ databases">
        <authorList>
            <consortium name="Pathogen Informatics"/>
            <person name="Doyle S."/>
        </authorList>
    </citation>
    <scope>NUCLEOTIDE SEQUENCE [LARGE SCALE GENOMIC DNA]</scope>
    <source>
        <strain evidence="3 5">NCTC8684</strain>
    </source>
</reference>
<dbReference type="EMBL" id="NHOO01000011">
    <property type="protein sequence ID" value="OVE47444.1"/>
    <property type="molecule type" value="Genomic_DNA"/>
</dbReference>
<comment type="caution">
    <text evidence="2">The sequence shown here is derived from an EMBL/GenBank/DDBJ whole genome shotgun (WGS) entry which is preliminary data.</text>
</comment>
<keyword evidence="1" id="KW-0812">Transmembrane</keyword>
<keyword evidence="4" id="KW-1185">Reference proteome</keyword>
<evidence type="ECO:0000313" key="4">
    <source>
        <dbReference type="Proteomes" id="UP000196342"/>
    </source>
</evidence>
<name>A0A202B7E7_CHRVL</name>
<dbReference type="Proteomes" id="UP000254029">
    <property type="component" value="Unassembled WGS sequence"/>
</dbReference>
<evidence type="ECO:0000313" key="2">
    <source>
        <dbReference type="EMBL" id="OVE47444.1"/>
    </source>
</evidence>
<evidence type="ECO:0000313" key="5">
    <source>
        <dbReference type="Proteomes" id="UP000254029"/>
    </source>
</evidence>
<organism evidence="2 4">
    <name type="scientific">Chromobacterium violaceum</name>
    <dbReference type="NCBI Taxonomy" id="536"/>
    <lineage>
        <taxon>Bacteria</taxon>
        <taxon>Pseudomonadati</taxon>
        <taxon>Pseudomonadota</taxon>
        <taxon>Betaproteobacteria</taxon>
        <taxon>Neisseriales</taxon>
        <taxon>Chromobacteriaceae</taxon>
        <taxon>Chromobacterium</taxon>
    </lineage>
</organism>
<dbReference type="OMA" id="LIVWMAW"/>
<keyword evidence="1" id="KW-0472">Membrane</keyword>
<evidence type="ECO:0008006" key="6">
    <source>
        <dbReference type="Google" id="ProtNLM"/>
    </source>
</evidence>
<accession>A0A202B7E7</accession>
<proteinExistence type="predicted"/>